<evidence type="ECO:0000313" key="1">
    <source>
        <dbReference type="EMBL" id="MCP1999409.1"/>
    </source>
</evidence>
<dbReference type="Proteomes" id="UP001205486">
    <property type="component" value="Unassembled WGS sequence"/>
</dbReference>
<sequence>MTLYRRRNANIPGDTKMSDRWRIYDNLFT</sequence>
<gene>
    <name evidence="1" type="ORF">J2S34_001857</name>
</gene>
<dbReference type="EMBL" id="JALJZS010000002">
    <property type="protein sequence ID" value="MCP1999409.1"/>
    <property type="molecule type" value="Genomic_DNA"/>
</dbReference>
<reference evidence="1" key="1">
    <citation type="submission" date="2022-03" db="EMBL/GenBank/DDBJ databases">
        <title>Interactions between chemoautotrophic and heterotrophic bacteria.</title>
        <authorList>
            <person name="Santoro A."/>
        </authorList>
    </citation>
    <scope>NUCLEOTIDE SEQUENCE</scope>
    <source>
        <strain evidence="1">Nb-106</strain>
    </source>
</reference>
<keyword evidence="2" id="KW-1185">Reference proteome</keyword>
<proteinExistence type="predicted"/>
<accession>A0ACC6AI11</accession>
<protein>
    <submittedName>
        <fullName evidence="1">Uncharacterized protein</fullName>
    </submittedName>
</protein>
<evidence type="ECO:0000313" key="2">
    <source>
        <dbReference type="Proteomes" id="UP001205486"/>
    </source>
</evidence>
<organism evidence="1 2">
    <name type="scientific">Nitrobacter winogradskyi</name>
    <name type="common">Nitrobacter agilis</name>
    <dbReference type="NCBI Taxonomy" id="913"/>
    <lineage>
        <taxon>Bacteria</taxon>
        <taxon>Pseudomonadati</taxon>
        <taxon>Pseudomonadota</taxon>
        <taxon>Alphaproteobacteria</taxon>
        <taxon>Hyphomicrobiales</taxon>
        <taxon>Nitrobacteraceae</taxon>
        <taxon>Nitrobacter</taxon>
    </lineage>
</organism>
<comment type="caution">
    <text evidence="1">The sequence shown here is derived from an EMBL/GenBank/DDBJ whole genome shotgun (WGS) entry which is preliminary data.</text>
</comment>
<name>A0ACC6AI11_NITWI</name>